<dbReference type="GO" id="GO:0009103">
    <property type="term" value="P:lipopolysaccharide biosynthetic process"/>
    <property type="evidence" value="ECO:0007669"/>
    <property type="project" value="TreeGrafter"/>
</dbReference>
<dbReference type="RefSeq" id="WP_220521710.1">
    <property type="nucleotide sequence ID" value="NZ_CP172397.1"/>
</dbReference>
<evidence type="ECO:0000259" key="3">
    <source>
        <dbReference type="Pfam" id="PF13439"/>
    </source>
</evidence>
<sequence>MRVGFLTHAGASIYHFRLPIIKALIARGDEVFVIVPQDEYTEKLKALNLNIVVYELSRASLNPLIVFKNFLHLKNVLKSLNLDLLQSGAHKSNTFGLIAAKYAKIPYKIGLVEGLGSFYIDKGFKANLVRFVINTLYKLSFKIADSFIFVNQANADFMRNLGLKENKICVIKSVGINLKKFFPMRVEQEAKKAFWQNLKIDEKPIVLMIARALWHKGVKEFYESAEYLKDRANFVLVGGRDDNPSCASLEFLNSGKVFYLGARSDIVELLQNCDIFVLSSYKEGFPVSVLEAKACGKAIVVSDCEGCVEAISNAYDGLWAKTKDSKDLIEKIQVLLEDESLRINLGKNAAKDALQYDENVIAQRYLELYDRVIKNV</sequence>
<accession>A0A3K5N4W2</accession>
<evidence type="ECO:0000313" key="5">
    <source>
        <dbReference type="Proteomes" id="UP000409545"/>
    </source>
</evidence>
<evidence type="ECO:0000256" key="1">
    <source>
        <dbReference type="ARBA" id="ARBA00022679"/>
    </source>
</evidence>
<reference evidence="4 5" key="1">
    <citation type="submission" date="2018-05" db="EMBL/GenBank/DDBJ databases">
        <authorList>
            <consortium name="NARMS: The National Antimicrobial Resistance Monitoring System"/>
        </authorList>
    </citation>
    <scope>NUCLEOTIDE SEQUENCE [LARGE SCALE GENOMIC DNA]</scope>
    <source>
        <strain evidence="4 5">FSIS1711007</strain>
    </source>
</reference>
<dbReference type="Gene3D" id="3.40.50.2000">
    <property type="entry name" value="Glycogen Phosphorylase B"/>
    <property type="match status" value="2"/>
</dbReference>
<keyword evidence="1 4" id="KW-0808">Transferase</keyword>
<feature type="domain" description="Glycosyl transferase family 1" evidence="2">
    <location>
        <begin position="192"/>
        <end position="351"/>
    </location>
</feature>
<protein>
    <submittedName>
        <fullName evidence="4">N, N'-diacetylbacillosaminyl-diphospho-undecaprenol alpha-1,3-N-acetylgalactosaminyltransferase</fullName>
    </submittedName>
</protein>
<dbReference type="PANTHER" id="PTHR46401">
    <property type="entry name" value="GLYCOSYLTRANSFERASE WBBK-RELATED"/>
    <property type="match status" value="1"/>
</dbReference>
<dbReference type="PANTHER" id="PTHR46401:SF2">
    <property type="entry name" value="GLYCOSYLTRANSFERASE WBBK-RELATED"/>
    <property type="match status" value="1"/>
</dbReference>
<evidence type="ECO:0000313" key="4">
    <source>
        <dbReference type="EMBL" id="EAK5104236.1"/>
    </source>
</evidence>
<gene>
    <name evidence="4" type="primary">pglA</name>
    <name evidence="4" type="ORF">B9Q54_08175</name>
</gene>
<dbReference type="CDD" id="cd03808">
    <property type="entry name" value="GT4_CapM-like"/>
    <property type="match status" value="1"/>
</dbReference>
<dbReference type="Pfam" id="PF00534">
    <property type="entry name" value="Glycos_transf_1"/>
    <property type="match status" value="1"/>
</dbReference>
<feature type="domain" description="Glycosyltransferase subfamily 4-like N-terminal" evidence="3">
    <location>
        <begin position="21"/>
        <end position="171"/>
    </location>
</feature>
<evidence type="ECO:0000259" key="2">
    <source>
        <dbReference type="Pfam" id="PF00534"/>
    </source>
</evidence>
<dbReference type="EMBL" id="AACGUZ010000018">
    <property type="protein sequence ID" value="EAK5104236.1"/>
    <property type="molecule type" value="Genomic_DNA"/>
</dbReference>
<dbReference type="InterPro" id="IPR028098">
    <property type="entry name" value="Glyco_trans_4-like_N"/>
</dbReference>
<dbReference type="AlphaFoldDB" id="A0A3K5N4W2"/>
<dbReference type="Proteomes" id="UP000409545">
    <property type="component" value="Unassembled WGS sequence"/>
</dbReference>
<dbReference type="Pfam" id="PF13439">
    <property type="entry name" value="Glyco_transf_4"/>
    <property type="match status" value="1"/>
</dbReference>
<dbReference type="GO" id="GO:0016757">
    <property type="term" value="F:glycosyltransferase activity"/>
    <property type="evidence" value="ECO:0007669"/>
    <property type="project" value="InterPro"/>
</dbReference>
<proteinExistence type="predicted"/>
<dbReference type="SUPFAM" id="SSF53756">
    <property type="entry name" value="UDP-Glycosyltransferase/glycogen phosphorylase"/>
    <property type="match status" value="1"/>
</dbReference>
<comment type="caution">
    <text evidence="4">The sequence shown here is derived from an EMBL/GenBank/DDBJ whole genome shotgun (WGS) entry which is preliminary data.</text>
</comment>
<name>A0A3K5N4W2_CAMCO</name>
<organism evidence="4 5">
    <name type="scientific">Campylobacter coli</name>
    <dbReference type="NCBI Taxonomy" id="195"/>
    <lineage>
        <taxon>Bacteria</taxon>
        <taxon>Pseudomonadati</taxon>
        <taxon>Campylobacterota</taxon>
        <taxon>Epsilonproteobacteria</taxon>
        <taxon>Campylobacterales</taxon>
        <taxon>Campylobacteraceae</taxon>
        <taxon>Campylobacter</taxon>
    </lineage>
</organism>
<dbReference type="InterPro" id="IPR001296">
    <property type="entry name" value="Glyco_trans_1"/>
</dbReference>